<accession>A0AAD9VQ36</accession>
<evidence type="ECO:0000313" key="6">
    <source>
        <dbReference type="Proteomes" id="UP001258017"/>
    </source>
</evidence>
<gene>
    <name evidence="5" type="ORF">KPH14_004863</name>
</gene>
<keyword evidence="6" id="KW-1185">Reference proteome</keyword>
<name>A0AAD9VQ36_9HYME</name>
<feature type="compositionally biased region" description="Acidic residues" evidence="4">
    <location>
        <begin position="158"/>
        <end position="193"/>
    </location>
</feature>
<dbReference type="GO" id="GO:0006383">
    <property type="term" value="P:transcription by RNA polymerase III"/>
    <property type="evidence" value="ECO:0007669"/>
    <property type="project" value="InterPro"/>
</dbReference>
<comment type="caution">
    <text evidence="5">The sequence shown here is derived from an EMBL/GenBank/DDBJ whole genome shotgun (WGS) entry which is preliminary data.</text>
</comment>
<comment type="subcellular location">
    <subcellularLocation>
        <location evidence="1">Nucleus</location>
    </subcellularLocation>
</comment>
<evidence type="ECO:0000256" key="4">
    <source>
        <dbReference type="SAM" id="MobiDB-lite"/>
    </source>
</evidence>
<proteinExistence type="inferred from homology"/>
<feature type="region of interest" description="Disordered" evidence="4">
    <location>
        <begin position="118"/>
        <end position="219"/>
    </location>
</feature>
<evidence type="ECO:0000313" key="5">
    <source>
        <dbReference type="EMBL" id="KAK2582574.1"/>
    </source>
</evidence>
<reference evidence="5" key="2">
    <citation type="journal article" date="2023" name="Commun. Biol.">
        <title>Intrasexual cuticular hydrocarbon dimorphism in a wasp sheds light on hydrocarbon biosynthesis genes in Hymenoptera.</title>
        <authorList>
            <person name="Moris V.C."/>
            <person name="Podsiadlowski L."/>
            <person name="Martin S."/>
            <person name="Oeyen J.P."/>
            <person name="Donath A."/>
            <person name="Petersen M."/>
            <person name="Wilbrandt J."/>
            <person name="Misof B."/>
            <person name="Liedtke D."/>
            <person name="Thamm M."/>
            <person name="Scheiner R."/>
            <person name="Schmitt T."/>
            <person name="Niehuis O."/>
        </authorList>
    </citation>
    <scope>NUCLEOTIDE SEQUENCE</scope>
    <source>
        <strain evidence="5">GBR_01_08_01A</strain>
    </source>
</reference>
<sequence length="219" mass="25615">MAGRGRGKFGKPSMSFSSEQLGFAKGEVLPPPVLEPPPKYPTLEYEALTFTITNEMSYLLELKRDYTEYLRESSYYVQPIELKKDIERYSDRYQDMMTDKSGYETKYDWSKIPAELKPAIRRQKSQSTAQPKKKQKTVDIESKLQELEKKENTMQSDVQEEEGKAEEETEEKEMDEVVEDEEEELDEEMDEGTDYVNNYFDNGEGYDDEEDNMDDGPIY</sequence>
<dbReference type="PANTHER" id="PTHR15367">
    <property type="entry name" value="DNA-DIRECTED RNA POLYMERASE III"/>
    <property type="match status" value="1"/>
</dbReference>
<feature type="compositionally biased region" description="Acidic residues" evidence="4">
    <location>
        <begin position="204"/>
        <end position="219"/>
    </location>
</feature>
<comment type="similarity">
    <text evidence="2">Belongs to the eukaryotic RPC7 RNA polymerase subunit family.</text>
</comment>
<feature type="compositionally biased region" description="Basic and acidic residues" evidence="4">
    <location>
        <begin position="136"/>
        <end position="152"/>
    </location>
</feature>
<dbReference type="PANTHER" id="PTHR15367:SF2">
    <property type="entry name" value="DNA-DIRECTED RNA POLYMERASE III SUBUNIT"/>
    <property type="match status" value="1"/>
</dbReference>
<evidence type="ECO:0000256" key="3">
    <source>
        <dbReference type="ARBA" id="ARBA00023242"/>
    </source>
</evidence>
<dbReference type="InterPro" id="IPR024661">
    <property type="entry name" value="RNA_pol_III_Rpc31"/>
</dbReference>
<evidence type="ECO:0000256" key="2">
    <source>
        <dbReference type="ARBA" id="ARBA00008352"/>
    </source>
</evidence>
<dbReference type="Proteomes" id="UP001258017">
    <property type="component" value="Unassembled WGS sequence"/>
</dbReference>
<evidence type="ECO:0000256" key="1">
    <source>
        <dbReference type="ARBA" id="ARBA00004123"/>
    </source>
</evidence>
<dbReference type="GO" id="GO:0005666">
    <property type="term" value="C:RNA polymerase III complex"/>
    <property type="evidence" value="ECO:0007669"/>
    <property type="project" value="TreeGrafter"/>
</dbReference>
<protein>
    <recommendedName>
        <fullName evidence="7">DNA-directed RNA polymerase III subunit</fullName>
    </recommendedName>
</protein>
<dbReference type="EMBL" id="JAIFRP010000031">
    <property type="protein sequence ID" value="KAK2582574.1"/>
    <property type="molecule type" value="Genomic_DNA"/>
</dbReference>
<keyword evidence="3" id="KW-0539">Nucleus</keyword>
<organism evidence="5 6">
    <name type="scientific">Odynerus spinipes</name>
    <dbReference type="NCBI Taxonomy" id="1348599"/>
    <lineage>
        <taxon>Eukaryota</taxon>
        <taxon>Metazoa</taxon>
        <taxon>Ecdysozoa</taxon>
        <taxon>Arthropoda</taxon>
        <taxon>Hexapoda</taxon>
        <taxon>Insecta</taxon>
        <taxon>Pterygota</taxon>
        <taxon>Neoptera</taxon>
        <taxon>Endopterygota</taxon>
        <taxon>Hymenoptera</taxon>
        <taxon>Apocrita</taxon>
        <taxon>Aculeata</taxon>
        <taxon>Vespoidea</taxon>
        <taxon>Vespidae</taxon>
        <taxon>Eumeninae</taxon>
        <taxon>Odynerus</taxon>
    </lineage>
</organism>
<dbReference type="Pfam" id="PF11705">
    <property type="entry name" value="RNA_pol_3_Rpc31"/>
    <property type="match status" value="1"/>
</dbReference>
<evidence type="ECO:0008006" key="7">
    <source>
        <dbReference type="Google" id="ProtNLM"/>
    </source>
</evidence>
<reference evidence="5" key="1">
    <citation type="submission" date="2021-08" db="EMBL/GenBank/DDBJ databases">
        <authorList>
            <person name="Misof B."/>
            <person name="Oliver O."/>
            <person name="Podsiadlowski L."/>
            <person name="Donath A."/>
            <person name="Peters R."/>
            <person name="Mayer C."/>
            <person name="Rust J."/>
            <person name="Gunkel S."/>
            <person name="Lesny P."/>
            <person name="Martin S."/>
            <person name="Oeyen J.P."/>
            <person name="Petersen M."/>
            <person name="Panagiotis P."/>
            <person name="Wilbrandt J."/>
            <person name="Tanja T."/>
        </authorList>
    </citation>
    <scope>NUCLEOTIDE SEQUENCE</scope>
    <source>
        <strain evidence="5">GBR_01_08_01A</strain>
        <tissue evidence="5">Thorax + abdomen</tissue>
    </source>
</reference>
<dbReference type="AlphaFoldDB" id="A0AAD9VQ36"/>